<comment type="caution">
    <text evidence="1">The sequence shown here is derived from an EMBL/GenBank/DDBJ whole genome shotgun (WGS) entry which is preliminary data.</text>
</comment>
<proteinExistence type="predicted"/>
<accession>A0ABT5DLV3</accession>
<reference evidence="1 2" key="1">
    <citation type="submission" date="2022-11" db="EMBL/GenBank/DDBJ databases">
        <title>Minimal conservation of predation-associated metabolite biosynthetic gene clusters underscores biosynthetic potential of Myxococcota including descriptions for ten novel species: Archangium lansinium sp. nov., Myxococcus landrumus sp. nov., Nannocystis bai.</title>
        <authorList>
            <person name="Ahearne A."/>
            <person name="Stevens C."/>
            <person name="Dowd S."/>
        </authorList>
    </citation>
    <scope>NUCLEOTIDE SEQUENCE [LARGE SCALE GENOMIC DNA]</scope>
    <source>
        <strain evidence="1 2">NCWAL01</strain>
    </source>
</reference>
<organism evidence="1 2">
    <name type="scientific">Stigmatella ashevillensis</name>
    <dbReference type="NCBI Taxonomy" id="2995309"/>
    <lineage>
        <taxon>Bacteria</taxon>
        <taxon>Pseudomonadati</taxon>
        <taxon>Myxococcota</taxon>
        <taxon>Myxococcia</taxon>
        <taxon>Myxococcales</taxon>
        <taxon>Cystobacterineae</taxon>
        <taxon>Archangiaceae</taxon>
        <taxon>Stigmatella</taxon>
    </lineage>
</organism>
<dbReference type="Proteomes" id="UP001221838">
    <property type="component" value="Unassembled WGS sequence"/>
</dbReference>
<dbReference type="EMBL" id="JAQNDM010000002">
    <property type="protein sequence ID" value="MDC0714640.1"/>
    <property type="molecule type" value="Genomic_DNA"/>
</dbReference>
<evidence type="ECO:0000313" key="2">
    <source>
        <dbReference type="Proteomes" id="UP001221838"/>
    </source>
</evidence>
<gene>
    <name evidence="1" type="ORF">POL68_39695</name>
</gene>
<sequence length="109" mass="12160">MLPLAAPYAGMAVAYPGIIDTGIVSSDTTLLPFWKVSVVGEVVLLLRSIPRLCRRLFFDRLRSFVENLDAIEDFSGLHRSGTTTLHWVERKLLDAADHRGVPRPTVGYH</sequence>
<protein>
    <submittedName>
        <fullName evidence="1">Uncharacterized protein</fullName>
    </submittedName>
</protein>
<name>A0ABT5DLV3_9BACT</name>
<dbReference type="RefSeq" id="WP_272145331.1">
    <property type="nucleotide sequence ID" value="NZ_JAQNDM010000002.1"/>
</dbReference>
<evidence type="ECO:0000313" key="1">
    <source>
        <dbReference type="EMBL" id="MDC0714640.1"/>
    </source>
</evidence>
<keyword evidence="2" id="KW-1185">Reference proteome</keyword>